<dbReference type="PANTHER" id="PTHR30182:SF1">
    <property type="entry name" value="L-SERINE DEHYDRATASE 1"/>
    <property type="match status" value="1"/>
</dbReference>
<evidence type="ECO:0000256" key="4">
    <source>
        <dbReference type="ARBA" id="ARBA00022432"/>
    </source>
</evidence>
<dbReference type="OrthoDB" id="9805537at2"/>
<evidence type="ECO:0000256" key="6">
    <source>
        <dbReference type="ARBA" id="ARBA00022723"/>
    </source>
</evidence>
<keyword evidence="9 11" id="KW-0456">Lyase</keyword>
<evidence type="ECO:0000256" key="12">
    <source>
        <dbReference type="SAM" id="Coils"/>
    </source>
</evidence>
<evidence type="ECO:0000259" key="13">
    <source>
        <dbReference type="Pfam" id="PF03313"/>
    </source>
</evidence>
<keyword evidence="12" id="KW-0175">Coiled coil</keyword>
<dbReference type="EC" id="4.3.1.17" evidence="11"/>
<dbReference type="PANTHER" id="PTHR30182">
    <property type="entry name" value="L-SERINE DEHYDRATASE"/>
    <property type="match status" value="1"/>
</dbReference>
<dbReference type="InterPro" id="IPR004642">
    <property type="entry name" value="Ser_deHydtase_asu"/>
</dbReference>
<keyword evidence="15" id="KW-1185">Reference proteome</keyword>
<comment type="similarity">
    <text evidence="3 11">Belongs to the iron-sulfur dependent L-serine dehydratase family.</text>
</comment>
<evidence type="ECO:0000256" key="5">
    <source>
        <dbReference type="ARBA" id="ARBA00022485"/>
    </source>
</evidence>
<proteinExistence type="inferred from homology"/>
<sequence length="291" mass="29883">MEYATIEELVSLAEAAETSISEIVLQVEVEEEEITEAEIKKSMLANLKVMKDAVAYGRQNNIQTGGGLVGDEALKLGQYLTVAAEAEKDNIYNKIITFALATAEVNAGMGKIVAGPTAGASGIVPAVILAIGEENNLNDQSMSEALFTAAGLGYVVSKKATLAGAAGGCQAECGVGAAMAAGAAVELRGGTPRMAAAAFAMALKNMLGLVCDPVAGLVEVPCVKRNAFAAAHAYTASTMALAGIRSVIPADEVIMAMTEIGDQMPTCLKETSRGGLAVTPTALKIKEELRD</sequence>
<evidence type="ECO:0000256" key="2">
    <source>
        <dbReference type="ARBA" id="ARBA00004742"/>
    </source>
</evidence>
<dbReference type="GO" id="GO:0046872">
    <property type="term" value="F:metal ion binding"/>
    <property type="evidence" value="ECO:0007669"/>
    <property type="project" value="UniProtKB-KW"/>
</dbReference>
<dbReference type="AlphaFoldDB" id="A0A1N7A697"/>
<dbReference type="InterPro" id="IPR005130">
    <property type="entry name" value="Ser_deHydtase-like_asu"/>
</dbReference>
<organism evidence="14 15">
    <name type="scientific">Halanaerobium kushneri</name>
    <dbReference type="NCBI Taxonomy" id="56779"/>
    <lineage>
        <taxon>Bacteria</taxon>
        <taxon>Bacillati</taxon>
        <taxon>Bacillota</taxon>
        <taxon>Clostridia</taxon>
        <taxon>Halanaerobiales</taxon>
        <taxon>Halanaerobiaceae</taxon>
        <taxon>Halanaerobium</taxon>
    </lineage>
</organism>
<comment type="cofactor">
    <cofactor evidence="1 11">
        <name>[4Fe-4S] cluster</name>
        <dbReference type="ChEBI" id="CHEBI:49883"/>
    </cofactor>
</comment>
<evidence type="ECO:0000256" key="8">
    <source>
        <dbReference type="ARBA" id="ARBA00023014"/>
    </source>
</evidence>
<dbReference type="InterPro" id="IPR051318">
    <property type="entry name" value="Fe-S_L-Ser"/>
</dbReference>
<feature type="domain" description="Serine dehydratase-like alpha subunit" evidence="13">
    <location>
        <begin position="17"/>
        <end position="277"/>
    </location>
</feature>
<keyword evidence="5 11" id="KW-0004">4Fe-4S</keyword>
<protein>
    <recommendedName>
        <fullName evidence="11">L-serine dehydratase</fullName>
        <ecNumber evidence="11">4.3.1.17</ecNumber>
    </recommendedName>
</protein>
<dbReference type="Pfam" id="PF03313">
    <property type="entry name" value="SDH_alpha"/>
    <property type="match status" value="1"/>
</dbReference>
<keyword evidence="7 11" id="KW-0408">Iron</keyword>
<evidence type="ECO:0000256" key="9">
    <source>
        <dbReference type="ARBA" id="ARBA00023239"/>
    </source>
</evidence>
<gene>
    <name evidence="14" type="ORF">SAMN05421834_12140</name>
</gene>
<evidence type="ECO:0000256" key="10">
    <source>
        <dbReference type="ARBA" id="ARBA00049406"/>
    </source>
</evidence>
<comment type="catalytic activity">
    <reaction evidence="10 11">
        <text>L-serine = pyruvate + NH4(+)</text>
        <dbReference type="Rhea" id="RHEA:19169"/>
        <dbReference type="ChEBI" id="CHEBI:15361"/>
        <dbReference type="ChEBI" id="CHEBI:28938"/>
        <dbReference type="ChEBI" id="CHEBI:33384"/>
        <dbReference type="EC" id="4.3.1.17"/>
    </reaction>
</comment>
<dbReference type="EMBL" id="FTNC01000021">
    <property type="protein sequence ID" value="SIR34558.1"/>
    <property type="molecule type" value="Genomic_DNA"/>
</dbReference>
<evidence type="ECO:0000313" key="15">
    <source>
        <dbReference type="Proteomes" id="UP000185669"/>
    </source>
</evidence>
<accession>A0A1N7A697</accession>
<dbReference type="GO" id="GO:0051539">
    <property type="term" value="F:4 iron, 4 sulfur cluster binding"/>
    <property type="evidence" value="ECO:0007669"/>
    <property type="project" value="UniProtKB-UniRule"/>
</dbReference>
<evidence type="ECO:0000256" key="1">
    <source>
        <dbReference type="ARBA" id="ARBA00001966"/>
    </source>
</evidence>
<dbReference type="Proteomes" id="UP000185669">
    <property type="component" value="Unassembled WGS sequence"/>
</dbReference>
<feature type="coiled-coil region" evidence="12">
    <location>
        <begin position="20"/>
        <end position="47"/>
    </location>
</feature>
<dbReference type="NCBIfam" id="TIGR00718">
    <property type="entry name" value="sda_alpha"/>
    <property type="match status" value="1"/>
</dbReference>
<evidence type="ECO:0000256" key="11">
    <source>
        <dbReference type="RuleBase" id="RU366059"/>
    </source>
</evidence>
<evidence type="ECO:0000256" key="3">
    <source>
        <dbReference type="ARBA" id="ARBA00008636"/>
    </source>
</evidence>
<name>A0A1N7A697_9FIRM</name>
<dbReference type="GO" id="GO:0003941">
    <property type="term" value="F:L-serine ammonia-lyase activity"/>
    <property type="evidence" value="ECO:0007669"/>
    <property type="project" value="UniProtKB-UniRule"/>
</dbReference>
<evidence type="ECO:0000256" key="7">
    <source>
        <dbReference type="ARBA" id="ARBA00023004"/>
    </source>
</evidence>
<keyword evidence="8 11" id="KW-0411">Iron-sulfur</keyword>
<dbReference type="STRING" id="56779.SAMN05421834_12140"/>
<dbReference type="RefSeq" id="WP_076545721.1">
    <property type="nucleotide sequence ID" value="NZ_FTNC01000021.1"/>
</dbReference>
<comment type="pathway">
    <text evidence="2">Carbohydrate biosynthesis; gluconeogenesis.</text>
</comment>
<reference evidence="15" key="1">
    <citation type="submission" date="2017-01" db="EMBL/GenBank/DDBJ databases">
        <authorList>
            <person name="Varghese N."/>
            <person name="Submissions S."/>
        </authorList>
    </citation>
    <scope>NUCLEOTIDE SEQUENCE [LARGE SCALE GENOMIC DNA]</scope>
    <source>
        <strain evidence="15">ATCC 700103</strain>
    </source>
</reference>
<dbReference type="GO" id="GO:0006094">
    <property type="term" value="P:gluconeogenesis"/>
    <property type="evidence" value="ECO:0007669"/>
    <property type="project" value="UniProtKB-KW"/>
</dbReference>
<evidence type="ECO:0000313" key="14">
    <source>
        <dbReference type="EMBL" id="SIR34558.1"/>
    </source>
</evidence>
<keyword evidence="4 11" id="KW-0312">Gluconeogenesis</keyword>
<keyword evidence="6 11" id="KW-0479">Metal-binding</keyword>